<evidence type="ECO:0000313" key="2">
    <source>
        <dbReference type="Proteomes" id="UP000247409"/>
    </source>
</evidence>
<organism evidence="1 2">
    <name type="scientific">Gracilariopsis chorda</name>
    <dbReference type="NCBI Taxonomy" id="448386"/>
    <lineage>
        <taxon>Eukaryota</taxon>
        <taxon>Rhodophyta</taxon>
        <taxon>Florideophyceae</taxon>
        <taxon>Rhodymeniophycidae</taxon>
        <taxon>Gracilariales</taxon>
        <taxon>Gracilariaceae</taxon>
        <taxon>Gracilariopsis</taxon>
    </lineage>
</organism>
<dbReference type="AlphaFoldDB" id="A0A2V3IY41"/>
<proteinExistence type="predicted"/>
<accession>A0A2V3IY41</accession>
<protein>
    <submittedName>
        <fullName evidence="1">Uncharacterized protein</fullName>
    </submittedName>
</protein>
<gene>
    <name evidence="1" type="ORF">BWQ96_03219</name>
</gene>
<keyword evidence="2" id="KW-1185">Reference proteome</keyword>
<sequence length="43" mass="5055">MCGFWRFEERVGEKIDAAPVRMLTFLPKCDKRHDLRLAGKYAV</sequence>
<comment type="caution">
    <text evidence="1">The sequence shown here is derived from an EMBL/GenBank/DDBJ whole genome shotgun (WGS) entry which is preliminary data.</text>
</comment>
<dbReference type="Proteomes" id="UP000247409">
    <property type="component" value="Unassembled WGS sequence"/>
</dbReference>
<evidence type="ECO:0000313" key="1">
    <source>
        <dbReference type="EMBL" id="PXF47029.1"/>
    </source>
</evidence>
<dbReference type="EMBL" id="NBIV01000030">
    <property type="protein sequence ID" value="PXF47029.1"/>
    <property type="molecule type" value="Genomic_DNA"/>
</dbReference>
<reference evidence="1 2" key="1">
    <citation type="journal article" date="2018" name="Mol. Biol. Evol.">
        <title>Analysis of the draft genome of the red seaweed Gracilariopsis chorda provides insights into genome size evolution in Rhodophyta.</title>
        <authorList>
            <person name="Lee J."/>
            <person name="Yang E.C."/>
            <person name="Graf L."/>
            <person name="Yang J.H."/>
            <person name="Qiu H."/>
            <person name="Zel Zion U."/>
            <person name="Chan C.X."/>
            <person name="Stephens T.G."/>
            <person name="Weber A.P.M."/>
            <person name="Boo G.H."/>
            <person name="Boo S.M."/>
            <person name="Kim K.M."/>
            <person name="Shin Y."/>
            <person name="Jung M."/>
            <person name="Lee S.J."/>
            <person name="Yim H.S."/>
            <person name="Lee J.H."/>
            <person name="Bhattacharya D."/>
            <person name="Yoon H.S."/>
        </authorList>
    </citation>
    <scope>NUCLEOTIDE SEQUENCE [LARGE SCALE GENOMIC DNA]</scope>
    <source>
        <strain evidence="1 2">SKKU-2015</strain>
        <tissue evidence="1">Whole body</tissue>
    </source>
</reference>
<name>A0A2V3IY41_9FLOR</name>